<evidence type="ECO:0000313" key="3">
    <source>
        <dbReference type="EMBL" id="GIJ27387.1"/>
    </source>
</evidence>
<gene>
    <name evidence="3" type="ORF">Vqi01_25490</name>
</gene>
<dbReference type="Gene3D" id="2.80.10.50">
    <property type="match status" value="1"/>
</dbReference>
<accession>A0ABQ4JB29</accession>
<dbReference type="Proteomes" id="UP000653076">
    <property type="component" value="Unassembled WGS sequence"/>
</dbReference>
<name>A0ABQ4JB29_9ACTN</name>
<dbReference type="EMBL" id="BOPC01000032">
    <property type="protein sequence ID" value="GIJ27387.1"/>
    <property type="molecule type" value="Genomic_DNA"/>
</dbReference>
<organism evidence="3 4">
    <name type="scientific">Micromonospora qiuiae</name>
    <dbReference type="NCBI Taxonomy" id="502268"/>
    <lineage>
        <taxon>Bacteria</taxon>
        <taxon>Bacillati</taxon>
        <taxon>Actinomycetota</taxon>
        <taxon>Actinomycetes</taxon>
        <taxon>Micromonosporales</taxon>
        <taxon>Micromonosporaceae</taxon>
        <taxon>Micromonospora</taxon>
    </lineage>
</organism>
<keyword evidence="4" id="KW-1185">Reference proteome</keyword>
<dbReference type="InterPro" id="IPR050727">
    <property type="entry name" value="GH43_arabinanases"/>
</dbReference>
<keyword evidence="1" id="KW-0732">Signal</keyword>
<dbReference type="InterPro" id="IPR007934">
    <property type="entry name" value="AbfB_ABD"/>
</dbReference>
<feature type="domain" description="Alpha-L-arabinofuranosidase B arabinose-binding" evidence="2">
    <location>
        <begin position="370"/>
        <end position="499"/>
    </location>
</feature>
<dbReference type="CDD" id="cd23399">
    <property type="entry name" value="beta-trefoil_ABD_ABFB"/>
    <property type="match status" value="1"/>
</dbReference>
<comment type="caution">
    <text evidence="3">The sequence shown here is derived from an EMBL/GenBank/DDBJ whole genome shotgun (WGS) entry which is preliminary data.</text>
</comment>
<dbReference type="CDD" id="cd08983">
    <property type="entry name" value="GH43_Bt3655-like"/>
    <property type="match status" value="1"/>
</dbReference>
<evidence type="ECO:0000313" key="4">
    <source>
        <dbReference type="Proteomes" id="UP000653076"/>
    </source>
</evidence>
<reference evidence="3 4" key="1">
    <citation type="submission" date="2021-01" db="EMBL/GenBank/DDBJ databases">
        <title>Whole genome shotgun sequence of Verrucosispora qiuiae NBRC 106684.</title>
        <authorList>
            <person name="Komaki H."/>
            <person name="Tamura T."/>
        </authorList>
    </citation>
    <scope>NUCLEOTIDE SEQUENCE [LARGE SCALE GENOMIC DNA]</scope>
    <source>
        <strain evidence="3 4">NBRC 106684</strain>
    </source>
</reference>
<dbReference type="Pfam" id="PF05270">
    <property type="entry name" value="AbfB"/>
    <property type="match status" value="1"/>
</dbReference>
<proteinExistence type="predicted"/>
<dbReference type="SUPFAM" id="SSF110221">
    <property type="entry name" value="AbfB domain"/>
    <property type="match status" value="1"/>
</dbReference>
<feature type="chain" id="PRO_5045908313" description="Alpha-L-arabinofuranosidase B arabinose-binding domain-containing protein" evidence="1">
    <location>
        <begin position="26"/>
        <end position="502"/>
    </location>
</feature>
<evidence type="ECO:0000256" key="1">
    <source>
        <dbReference type="SAM" id="SignalP"/>
    </source>
</evidence>
<dbReference type="PANTHER" id="PTHR43301:SF3">
    <property type="entry name" value="ARABINAN ENDO-1,5-ALPHA-L-ARABINOSIDASE A-RELATED"/>
    <property type="match status" value="1"/>
</dbReference>
<evidence type="ECO:0000259" key="2">
    <source>
        <dbReference type="Pfam" id="PF05270"/>
    </source>
</evidence>
<dbReference type="Gene3D" id="2.115.10.20">
    <property type="entry name" value="Glycosyl hydrolase domain, family 43"/>
    <property type="match status" value="1"/>
</dbReference>
<dbReference type="InterPro" id="IPR023296">
    <property type="entry name" value="Glyco_hydro_beta-prop_sf"/>
</dbReference>
<dbReference type="RefSeq" id="WP_204034961.1">
    <property type="nucleotide sequence ID" value="NZ_BOPC01000032.1"/>
</dbReference>
<feature type="signal peptide" evidence="1">
    <location>
        <begin position="1"/>
        <end position="25"/>
    </location>
</feature>
<dbReference type="PANTHER" id="PTHR43301">
    <property type="entry name" value="ARABINAN ENDO-1,5-ALPHA-L-ARABINOSIDASE"/>
    <property type="match status" value="1"/>
</dbReference>
<dbReference type="InterPro" id="IPR036195">
    <property type="entry name" value="AbfB_ABD_sf"/>
</dbReference>
<dbReference type="SUPFAM" id="SSF75005">
    <property type="entry name" value="Arabinanase/levansucrase/invertase"/>
    <property type="match status" value="2"/>
</dbReference>
<sequence length="502" mass="54956">MSRVTARVSALLAAICLLLLPAAQASRAEAAAQASRAEAAAQASRAEAAALDPFTGYLLAHFTGESANGEQIYLAHSRDGLTWRDLNNGSPVLLSTLGTRGVRDPALVRSPAGDRYWIVATDLRIASGTSWSDAVNRGSTSLVVWESRDLVNWSAPWLINVAGAIPGAGNAWAPEAIYNSATGDYVVYWATNSPRNGVTKNRIWYVRTADFRTFTAPQLFIDRPGSQGIIDTQIIEVPNSVGGYRYYRASADGHIPIEASNSILGSWTSLGNLSHLGISNGTGGGNVVEGPMWMQFNGRNEWALYLDQFATGRGYMPITSTNLGSVTNFRTRTDYNMGASRKRHGSILNLTAAEESRVLARWPSTTTVNRIQAYTHQDRYVRHANFDVRIDANVNPAQDAQFRVVPGLANNSGYVSFESVNYPGYYLRHYGFDFVLAANDGNSIFAADATFRQVAGLGNAAWSSFQSYNYPDRYIRHYDYLLRLDPIGDTQARNDATFRLTS</sequence>
<protein>
    <recommendedName>
        <fullName evidence="2">Alpha-L-arabinofuranosidase B arabinose-binding domain-containing protein</fullName>
    </recommendedName>
</protein>